<dbReference type="PANTHER" id="PTHR20923">
    <property type="entry name" value="BAT4 PROTEIN-RELATED"/>
    <property type="match status" value="1"/>
</dbReference>
<dbReference type="GO" id="GO:0003676">
    <property type="term" value="F:nucleic acid binding"/>
    <property type="evidence" value="ECO:0007669"/>
    <property type="project" value="InterPro"/>
</dbReference>
<feature type="domain" description="G-patch" evidence="2">
    <location>
        <begin position="90"/>
        <end position="136"/>
    </location>
</feature>
<keyword evidence="4" id="KW-1185">Reference proteome</keyword>
<reference evidence="3 4" key="1">
    <citation type="journal article" date="2023" name="Commun. Biol.">
        <title>Reorganization of the ancestral sex-determining regions during the evolution of trioecy in Pleodorina starrii.</title>
        <authorList>
            <person name="Takahashi K."/>
            <person name="Suzuki S."/>
            <person name="Kawai-Toyooka H."/>
            <person name="Yamamoto K."/>
            <person name="Hamaji T."/>
            <person name="Ootsuki R."/>
            <person name="Yamaguchi H."/>
            <person name="Kawachi M."/>
            <person name="Higashiyama T."/>
            <person name="Nozaki H."/>
        </authorList>
    </citation>
    <scope>NUCLEOTIDE SEQUENCE [LARGE SCALE GENOMIC DNA]</scope>
    <source>
        <strain evidence="3 4">NIES-4479</strain>
    </source>
</reference>
<feature type="region of interest" description="Disordered" evidence="1">
    <location>
        <begin position="107"/>
        <end position="182"/>
    </location>
</feature>
<comment type="caution">
    <text evidence="3">The sequence shown here is derived from an EMBL/GenBank/DDBJ whole genome shotgun (WGS) entry which is preliminary data.</text>
</comment>
<evidence type="ECO:0000256" key="1">
    <source>
        <dbReference type="SAM" id="MobiDB-lite"/>
    </source>
</evidence>
<evidence type="ECO:0000259" key="2">
    <source>
        <dbReference type="PROSITE" id="PS50174"/>
    </source>
</evidence>
<dbReference type="Pfam" id="PF01585">
    <property type="entry name" value="G-patch"/>
    <property type="match status" value="1"/>
</dbReference>
<name>A0A9W6BB79_9CHLO</name>
<evidence type="ECO:0000313" key="3">
    <source>
        <dbReference type="EMBL" id="GLC48442.1"/>
    </source>
</evidence>
<feature type="region of interest" description="Disordered" evidence="1">
    <location>
        <begin position="39"/>
        <end position="78"/>
    </location>
</feature>
<organism evidence="3 4">
    <name type="scientific">Pleodorina starrii</name>
    <dbReference type="NCBI Taxonomy" id="330485"/>
    <lineage>
        <taxon>Eukaryota</taxon>
        <taxon>Viridiplantae</taxon>
        <taxon>Chlorophyta</taxon>
        <taxon>core chlorophytes</taxon>
        <taxon>Chlorophyceae</taxon>
        <taxon>CS clade</taxon>
        <taxon>Chlamydomonadales</taxon>
        <taxon>Volvocaceae</taxon>
        <taxon>Pleodorina</taxon>
    </lineage>
</organism>
<dbReference type="InterPro" id="IPR000467">
    <property type="entry name" value="G_patch_dom"/>
</dbReference>
<dbReference type="PANTHER" id="PTHR20923:SF1">
    <property type="entry name" value="G PATCH DOMAIN AND ANKYRIN REPEAT-CONTAINING PROTEIN 1"/>
    <property type="match status" value="1"/>
</dbReference>
<dbReference type="SMART" id="SM00443">
    <property type="entry name" value="G_patch"/>
    <property type="match status" value="1"/>
</dbReference>
<gene>
    <name evidence="3" type="primary">PLEST000993</name>
    <name evidence="3" type="ORF">PLESTB_000098300</name>
</gene>
<dbReference type="InterPro" id="IPR039146">
    <property type="entry name" value="GPANK1"/>
</dbReference>
<dbReference type="PROSITE" id="PS50174">
    <property type="entry name" value="G_PATCH"/>
    <property type="match status" value="1"/>
</dbReference>
<dbReference type="Proteomes" id="UP001165080">
    <property type="component" value="Unassembled WGS sequence"/>
</dbReference>
<accession>A0A9W6BB79</accession>
<proteinExistence type="predicted"/>
<dbReference type="AlphaFoldDB" id="A0A9W6BB79"/>
<protein>
    <recommendedName>
        <fullName evidence="2">G-patch domain-containing protein</fullName>
    </recommendedName>
</protein>
<dbReference type="EMBL" id="BRXU01000001">
    <property type="protein sequence ID" value="GLC48442.1"/>
    <property type="molecule type" value="Genomic_DNA"/>
</dbReference>
<sequence length="258" mass="27529">MARSEPSPSDTTELSLRSGLAAFKSSGIHVLDPYISPPALRSTQAQGTCNGRGRVPSPGGTGTRTHGGPEPAGYGAPSFHGTVWTGHIPADNVGFRLLKKAGWSVGTGLGAESQGRREPIEPVLPKGTRGLGFDSRAQQQQQQQHSQQEPRQGRKRAAGIAPEGGDAAMLHGAAGPGSGRVAEMVREELARESLGVKVARHKQLMRTEQEQQRGRAIERYLRSAFNDPFDSLRSDNSNPLSRPHKLTASNPLLDPIGE</sequence>
<evidence type="ECO:0000313" key="4">
    <source>
        <dbReference type="Proteomes" id="UP001165080"/>
    </source>
</evidence>
<feature type="region of interest" description="Disordered" evidence="1">
    <location>
        <begin position="227"/>
        <end position="258"/>
    </location>
</feature>
<feature type="compositionally biased region" description="Low complexity" evidence="1">
    <location>
        <begin position="138"/>
        <end position="147"/>
    </location>
</feature>